<protein>
    <submittedName>
        <fullName evidence="1">Uncharacterized protein</fullName>
    </submittedName>
</protein>
<evidence type="ECO:0000313" key="1">
    <source>
        <dbReference type="EMBL" id="KAJ0101349.1"/>
    </source>
</evidence>
<reference evidence="2" key="1">
    <citation type="journal article" date="2023" name="G3 (Bethesda)">
        <title>Genome assembly and association tests identify interacting loci associated with vigor, precocity, and sex in interspecific pistachio rootstocks.</title>
        <authorList>
            <person name="Palmer W."/>
            <person name="Jacygrad E."/>
            <person name="Sagayaradj S."/>
            <person name="Cavanaugh K."/>
            <person name="Han R."/>
            <person name="Bertier L."/>
            <person name="Beede B."/>
            <person name="Kafkas S."/>
            <person name="Golino D."/>
            <person name="Preece J."/>
            <person name="Michelmore R."/>
        </authorList>
    </citation>
    <scope>NUCLEOTIDE SEQUENCE [LARGE SCALE GENOMIC DNA]</scope>
</reference>
<comment type="caution">
    <text evidence="1">The sequence shown here is derived from an EMBL/GenBank/DDBJ whole genome shotgun (WGS) entry which is preliminary data.</text>
</comment>
<sequence length="126" mass="14134">MAHSISKSNLKLIIDKKDNKVLFSEAGKDFVDFLFYLLSLPVGTIIKLLTKNKMVGSQPNQNKLELLKSQEKTSALLVPGASSQPKQKKFHNCGHYHQYVADALWAACGRKMDSTDDLSDTWVNDH</sequence>
<keyword evidence="2" id="KW-1185">Reference proteome</keyword>
<accession>A0ACC1BQX7</accession>
<organism evidence="1 2">
    <name type="scientific">Pistacia atlantica</name>
    <dbReference type="NCBI Taxonomy" id="434234"/>
    <lineage>
        <taxon>Eukaryota</taxon>
        <taxon>Viridiplantae</taxon>
        <taxon>Streptophyta</taxon>
        <taxon>Embryophyta</taxon>
        <taxon>Tracheophyta</taxon>
        <taxon>Spermatophyta</taxon>
        <taxon>Magnoliopsida</taxon>
        <taxon>eudicotyledons</taxon>
        <taxon>Gunneridae</taxon>
        <taxon>Pentapetalae</taxon>
        <taxon>rosids</taxon>
        <taxon>malvids</taxon>
        <taxon>Sapindales</taxon>
        <taxon>Anacardiaceae</taxon>
        <taxon>Pistacia</taxon>
    </lineage>
</organism>
<name>A0ACC1BQX7_9ROSI</name>
<evidence type="ECO:0000313" key="2">
    <source>
        <dbReference type="Proteomes" id="UP001164250"/>
    </source>
</evidence>
<proteinExistence type="predicted"/>
<gene>
    <name evidence="1" type="ORF">Patl1_06270</name>
</gene>
<dbReference type="Proteomes" id="UP001164250">
    <property type="component" value="Chromosome 3"/>
</dbReference>
<dbReference type="EMBL" id="CM047899">
    <property type="protein sequence ID" value="KAJ0101349.1"/>
    <property type="molecule type" value="Genomic_DNA"/>
</dbReference>